<dbReference type="Proteomes" id="UP000192478">
    <property type="component" value="Chromosome"/>
</dbReference>
<name>A0AAC9RQN2_9CLOT</name>
<protein>
    <submittedName>
        <fullName evidence="3">AAA family ATPase</fullName>
    </submittedName>
    <submittedName>
        <fullName evidence="4">Transposon Tn7 transposition protein TnsC</fullName>
    </submittedName>
</protein>
<evidence type="ECO:0000259" key="2">
    <source>
        <dbReference type="Pfam" id="PF13401"/>
    </source>
</evidence>
<evidence type="ECO:0000256" key="1">
    <source>
        <dbReference type="SAM" id="Coils"/>
    </source>
</evidence>
<proteinExistence type="predicted"/>
<feature type="coiled-coil region" evidence="1">
    <location>
        <begin position="426"/>
        <end position="453"/>
    </location>
</feature>
<reference evidence="3 5" key="1">
    <citation type="submission" date="2016-10" db="EMBL/GenBank/DDBJ databases">
        <title>Complete Genome Sequence of Acetogen Clostridium formicoaceticum ATCC 27076.</title>
        <authorList>
            <person name="Bao T."/>
            <person name="Cheng C."/>
            <person name="Zhao J."/>
            <person name="Yang S.-T."/>
            <person name="Wang J."/>
            <person name="Wang M."/>
        </authorList>
    </citation>
    <scope>NUCLEOTIDE SEQUENCE [LARGE SCALE GENOMIC DNA]</scope>
    <source>
        <strain evidence="3 5">ATCC 27076</strain>
    </source>
</reference>
<reference evidence="4 6" key="2">
    <citation type="submission" date="2017-03" db="EMBL/GenBank/DDBJ databases">
        <title>Complete sequence of Clostridium formicaceticum DSM 92.</title>
        <authorList>
            <person name="Poehlein A."/>
            <person name="Karl M."/>
            <person name="Bengelsdorf F.R."/>
            <person name="Duerre P."/>
            <person name="Daniel R."/>
        </authorList>
    </citation>
    <scope>NUCLEOTIDE SEQUENCE [LARGE SCALE GENOMIC DNA]</scope>
    <source>
        <strain evidence="4 6">DSM 92</strain>
    </source>
</reference>
<dbReference type="EMBL" id="CP017603">
    <property type="protein sequence ID" value="AOY74997.1"/>
    <property type="molecule type" value="Genomic_DNA"/>
</dbReference>
<keyword evidence="5" id="KW-1185">Reference proteome</keyword>
<evidence type="ECO:0000313" key="3">
    <source>
        <dbReference type="EMBL" id="AOY74997.1"/>
    </source>
</evidence>
<evidence type="ECO:0000313" key="6">
    <source>
        <dbReference type="Proteomes" id="UP000192478"/>
    </source>
</evidence>
<accession>A0AAC9RQN2</accession>
<keyword evidence="1" id="KW-0175">Coiled coil</keyword>
<dbReference type="InterPro" id="IPR049945">
    <property type="entry name" value="AAA_22"/>
</dbReference>
<dbReference type="GO" id="GO:0016887">
    <property type="term" value="F:ATP hydrolysis activity"/>
    <property type="evidence" value="ECO:0007669"/>
    <property type="project" value="InterPro"/>
</dbReference>
<dbReference type="EMBL" id="CP020559">
    <property type="protein sequence ID" value="ARE89410.1"/>
    <property type="molecule type" value="Genomic_DNA"/>
</dbReference>
<feature type="domain" description="ORC1/DEAH AAA+ ATPase" evidence="2">
    <location>
        <begin position="139"/>
        <end position="286"/>
    </location>
</feature>
<dbReference type="SUPFAM" id="SSF52540">
    <property type="entry name" value="P-loop containing nucleoside triphosphate hydrolases"/>
    <property type="match status" value="1"/>
</dbReference>
<dbReference type="Proteomes" id="UP000177894">
    <property type="component" value="Chromosome"/>
</dbReference>
<gene>
    <name evidence="4" type="primary">tnsC_1</name>
    <name evidence="3" type="ORF">BJL90_02880</name>
    <name evidence="4" type="ORF">CLFO_38170</name>
</gene>
<organism evidence="4 6">
    <name type="scientific">Clostridium formicaceticum</name>
    <dbReference type="NCBI Taxonomy" id="1497"/>
    <lineage>
        <taxon>Bacteria</taxon>
        <taxon>Bacillati</taxon>
        <taxon>Bacillota</taxon>
        <taxon>Clostridia</taxon>
        <taxon>Eubacteriales</taxon>
        <taxon>Clostridiaceae</taxon>
        <taxon>Clostridium</taxon>
    </lineage>
</organism>
<evidence type="ECO:0000313" key="5">
    <source>
        <dbReference type="Proteomes" id="UP000177894"/>
    </source>
</evidence>
<dbReference type="InterPro" id="IPR027417">
    <property type="entry name" value="P-loop_NTPase"/>
</dbReference>
<sequence>MNRKIIIPNGGEAIKAEYKEQLIQEYSGNPLIEALPQISSKIEVIDKLSVYPKYDDKERILESHYRVHLVQRLFQCFQPLEIHLDIESRLSRVIRQSYLARNPFRPEFASGLQDGYRMIQNLSLDLTVNSSFRTTAAGFSIVGVSGMGKTTAVNRILSMIPQIIVHSKYKENNFSIYQLVWLKLDCPYDGSIRGLCMEFFNKVDSLLGTKYYQKHINGRHTVDTMLSVMSQIARSIGLGLLIIDEIQHLKQAKSGGSERMLNFFVTLVNTIGVPVVLIGTMKALSLLQGEFRQARRGSGQGDLTYERLKQDDNWELLLSALWDYQWTKTPVFLTSRISNMMYEHSQGIIDIAVKLYAMAQIRAILSGSELVDEALIRQVAEENFKLVKPMIEALKSGDIRRIAQFEDICPINFEEFISLQRPRYDLDINMKELQLLKKRKKEAEENKTSREKAIMKLIELEIDTESAETAIAEVITIDGESIGTGELVIKALQKIADSEKRQKKKQRKKKDVKARGRDDIRAIVEEDKHKQVSAYTMLKEKGYIKHSDVDCCMEGKKIC</sequence>
<dbReference type="Pfam" id="PF13401">
    <property type="entry name" value="AAA_22"/>
    <property type="match status" value="1"/>
</dbReference>
<dbReference type="Gene3D" id="3.40.50.300">
    <property type="entry name" value="P-loop containing nucleotide triphosphate hydrolases"/>
    <property type="match status" value="1"/>
</dbReference>
<dbReference type="KEGG" id="cfm:BJL90_02880"/>
<dbReference type="AlphaFoldDB" id="A0AAC9RQN2"/>
<evidence type="ECO:0000313" key="4">
    <source>
        <dbReference type="EMBL" id="ARE89410.1"/>
    </source>
</evidence>
<dbReference type="RefSeq" id="WP_070964116.1">
    <property type="nucleotide sequence ID" value="NZ_CP017603.1"/>
</dbReference>